<dbReference type="OrthoDB" id="2013972at2759"/>
<evidence type="ECO:0000313" key="6">
    <source>
        <dbReference type="EMBL" id="KAF7181350.1"/>
    </source>
</evidence>
<dbReference type="InterPro" id="IPR011761">
    <property type="entry name" value="ATP-grasp"/>
</dbReference>
<organism evidence="6 7">
    <name type="scientific">Aspergillus felis</name>
    <dbReference type="NCBI Taxonomy" id="1287682"/>
    <lineage>
        <taxon>Eukaryota</taxon>
        <taxon>Fungi</taxon>
        <taxon>Dikarya</taxon>
        <taxon>Ascomycota</taxon>
        <taxon>Pezizomycotina</taxon>
        <taxon>Eurotiomycetes</taxon>
        <taxon>Eurotiomycetidae</taxon>
        <taxon>Eurotiales</taxon>
        <taxon>Aspergillaceae</taxon>
        <taxon>Aspergillus</taxon>
        <taxon>Aspergillus subgen. Fumigati</taxon>
    </lineage>
</organism>
<dbReference type="Pfam" id="PF07478">
    <property type="entry name" value="Dala_Dala_lig_C"/>
    <property type="match status" value="1"/>
</dbReference>
<dbReference type="GO" id="GO:0005524">
    <property type="term" value="F:ATP binding"/>
    <property type="evidence" value="ECO:0007669"/>
    <property type="project" value="UniProtKB-UniRule"/>
</dbReference>
<dbReference type="Gene3D" id="3.30.470.20">
    <property type="entry name" value="ATP-grasp fold, B domain"/>
    <property type="match status" value="1"/>
</dbReference>
<dbReference type="Proteomes" id="UP000654922">
    <property type="component" value="Unassembled WGS sequence"/>
</dbReference>
<name>A0A8H6QXD6_9EURO</name>
<protein>
    <recommendedName>
        <fullName evidence="4">ATP-grasp domain-containing protein</fullName>
    </recommendedName>
</protein>
<keyword evidence="3" id="KW-0547">Nucleotide-binding</keyword>
<dbReference type="Proteomes" id="UP000641853">
    <property type="component" value="Unassembled WGS sequence"/>
</dbReference>
<dbReference type="SUPFAM" id="SSF56059">
    <property type="entry name" value="Glutathione synthetase ATP-binding domain-like"/>
    <property type="match status" value="1"/>
</dbReference>
<keyword evidence="7" id="KW-1185">Reference proteome</keyword>
<dbReference type="Gene3D" id="3.30.1490.20">
    <property type="entry name" value="ATP-grasp fold, A domain"/>
    <property type="match status" value="1"/>
</dbReference>
<keyword evidence="2" id="KW-0436">Ligase</keyword>
<accession>A0A8H6QXD6</accession>
<dbReference type="PROSITE" id="PS50975">
    <property type="entry name" value="ATP_GRASP"/>
    <property type="match status" value="1"/>
</dbReference>
<evidence type="ECO:0000313" key="5">
    <source>
        <dbReference type="EMBL" id="KAF7169988.1"/>
    </source>
</evidence>
<reference evidence="6" key="1">
    <citation type="submission" date="2020-06" db="EMBL/GenBank/DDBJ databases">
        <title>Draft genome sequences of strains closely related to Aspergillus parafelis and Aspergillus hiratsukae.</title>
        <authorList>
            <person name="Dos Santos R.A.C."/>
            <person name="Rivero-Menendez O."/>
            <person name="Steenwyk J.L."/>
            <person name="Mead M.E."/>
            <person name="Goldman G.H."/>
            <person name="Alastruey-Izquierdo A."/>
            <person name="Rokas A."/>
        </authorList>
    </citation>
    <scope>NUCLEOTIDE SEQUENCE</scope>
    <source>
        <strain evidence="5">CNM-CM5623</strain>
        <strain evidence="6">CNM-CM7691</strain>
    </source>
</reference>
<evidence type="ECO:0000256" key="3">
    <source>
        <dbReference type="PROSITE-ProRule" id="PRU00409"/>
    </source>
</evidence>
<evidence type="ECO:0000256" key="2">
    <source>
        <dbReference type="ARBA" id="ARBA00022598"/>
    </source>
</evidence>
<feature type="domain" description="ATP-grasp" evidence="4">
    <location>
        <begin position="28"/>
        <end position="135"/>
    </location>
</feature>
<evidence type="ECO:0000313" key="7">
    <source>
        <dbReference type="Proteomes" id="UP000641853"/>
    </source>
</evidence>
<dbReference type="PANTHER" id="PTHR23132:SF23">
    <property type="entry name" value="D-ALANINE--D-ALANINE LIGASE B"/>
    <property type="match status" value="1"/>
</dbReference>
<dbReference type="EMBL" id="JACBAG010001815">
    <property type="protein sequence ID" value="KAF7181350.1"/>
    <property type="molecule type" value="Genomic_DNA"/>
</dbReference>
<dbReference type="InterPro" id="IPR013815">
    <property type="entry name" value="ATP_grasp_subdomain_1"/>
</dbReference>
<keyword evidence="3" id="KW-0067">ATP-binding</keyword>
<dbReference type="InterPro" id="IPR011095">
    <property type="entry name" value="Dala_Dala_lig_C"/>
</dbReference>
<dbReference type="GO" id="GO:0008716">
    <property type="term" value="F:D-alanine-D-alanine ligase activity"/>
    <property type="evidence" value="ECO:0007669"/>
    <property type="project" value="InterPro"/>
</dbReference>
<proteinExistence type="inferred from homology"/>
<dbReference type="AlphaFoldDB" id="A0A8H6QXD6"/>
<comment type="caution">
    <text evidence="6">The sequence shown here is derived from an EMBL/GenBank/DDBJ whole genome shotgun (WGS) entry which is preliminary data.</text>
</comment>
<dbReference type="PANTHER" id="PTHR23132">
    <property type="entry name" value="D-ALANINE--D-ALANINE LIGASE"/>
    <property type="match status" value="1"/>
</dbReference>
<evidence type="ECO:0000259" key="4">
    <source>
        <dbReference type="PROSITE" id="PS50975"/>
    </source>
</evidence>
<dbReference type="EMBL" id="JACBAE010001227">
    <property type="protein sequence ID" value="KAF7169988.1"/>
    <property type="molecule type" value="Genomic_DNA"/>
</dbReference>
<sequence>MAQRGAEILCPRDDIPLVDVVLQPSLLQMILEHMGIPTAPFVIVPAARPDHDGQSISSKILNKTPHSDLLKRFPLFIKPNCEGSSKGIYSFSKAHNLGELEDGVQRLQTKYPDQSVIIESFLGGEEYTVSIIGSGKSAGVLGTVHLDWKSVRPADRCYNTADGGPDIGDDYPVTSSGNLIDSTPRVPLSNAQDHLPCYLCNNELKISIACSLIQTHTTTGFEYTT</sequence>
<comment type="similarity">
    <text evidence="1">Belongs to the D-alanine--D-alanine ligase family.</text>
</comment>
<dbReference type="GO" id="GO:0046872">
    <property type="term" value="F:metal ion binding"/>
    <property type="evidence" value="ECO:0007669"/>
    <property type="project" value="InterPro"/>
</dbReference>
<evidence type="ECO:0000256" key="1">
    <source>
        <dbReference type="ARBA" id="ARBA00010871"/>
    </source>
</evidence>
<gene>
    <name evidence="5" type="ORF">CNMCM5623_002504</name>
    <name evidence="6" type="ORF">CNMCM7691_000568</name>
</gene>